<keyword evidence="8" id="KW-1185">Reference proteome</keyword>
<dbReference type="InterPro" id="IPR001242">
    <property type="entry name" value="Condensation_dom"/>
</dbReference>
<dbReference type="InterPro" id="IPR000873">
    <property type="entry name" value="AMP-dep_synth/lig_dom"/>
</dbReference>
<dbReference type="PROSITE" id="PS00012">
    <property type="entry name" value="PHOSPHOPANTETHEINE"/>
    <property type="match status" value="1"/>
</dbReference>
<dbReference type="InterPro" id="IPR013120">
    <property type="entry name" value="FAR_NAD-bd"/>
</dbReference>
<feature type="region of interest" description="Disordered" evidence="5">
    <location>
        <begin position="2093"/>
        <end position="2124"/>
    </location>
</feature>
<evidence type="ECO:0000256" key="5">
    <source>
        <dbReference type="SAM" id="MobiDB-lite"/>
    </source>
</evidence>
<keyword evidence="4" id="KW-0436">Ligase</keyword>
<dbReference type="InterPro" id="IPR020806">
    <property type="entry name" value="PKS_PP-bd"/>
</dbReference>
<dbReference type="Gene3D" id="1.10.1200.10">
    <property type="entry name" value="ACP-like"/>
    <property type="match status" value="1"/>
</dbReference>
<feature type="region of interest" description="Disordered" evidence="5">
    <location>
        <begin position="1022"/>
        <end position="1043"/>
    </location>
</feature>
<dbReference type="InterPro" id="IPR042099">
    <property type="entry name" value="ANL_N_sf"/>
</dbReference>
<name>A0ABV9Y407_9PSEU</name>
<dbReference type="Gene3D" id="3.30.559.10">
    <property type="entry name" value="Chloramphenicol acetyltransferase-like domain"/>
    <property type="match status" value="1"/>
</dbReference>
<dbReference type="SUPFAM" id="SSF56801">
    <property type="entry name" value="Acetyl-CoA synthetase-like"/>
    <property type="match status" value="2"/>
</dbReference>
<comment type="cofactor">
    <cofactor evidence="1">
        <name>pantetheine 4'-phosphate</name>
        <dbReference type="ChEBI" id="CHEBI:47942"/>
    </cofactor>
</comment>
<dbReference type="InterPro" id="IPR036291">
    <property type="entry name" value="NAD(P)-bd_dom_sf"/>
</dbReference>
<dbReference type="Gene3D" id="3.40.50.720">
    <property type="entry name" value="NAD(P)-binding Rossmann-like Domain"/>
    <property type="match status" value="2"/>
</dbReference>
<protein>
    <submittedName>
        <fullName evidence="7">Thioester reductase domain-containing protein</fullName>
    </submittedName>
</protein>
<dbReference type="PROSITE" id="PS50075">
    <property type="entry name" value="CARRIER"/>
    <property type="match status" value="1"/>
</dbReference>
<dbReference type="InterPro" id="IPR036736">
    <property type="entry name" value="ACP-like_sf"/>
</dbReference>
<dbReference type="Pfam" id="PF00550">
    <property type="entry name" value="PP-binding"/>
    <property type="match status" value="1"/>
</dbReference>
<evidence type="ECO:0000259" key="6">
    <source>
        <dbReference type="PROSITE" id="PS50075"/>
    </source>
</evidence>
<dbReference type="Pfam" id="PF00501">
    <property type="entry name" value="AMP-binding"/>
    <property type="match status" value="2"/>
</dbReference>
<dbReference type="InterPro" id="IPR013968">
    <property type="entry name" value="PKS_KR"/>
</dbReference>
<evidence type="ECO:0000313" key="7">
    <source>
        <dbReference type="EMBL" id="MFC5056953.1"/>
    </source>
</evidence>
<dbReference type="CDD" id="cd05235">
    <property type="entry name" value="SDR_e1"/>
    <property type="match status" value="1"/>
</dbReference>
<dbReference type="InterPro" id="IPR010080">
    <property type="entry name" value="Thioester_reductase-like_dom"/>
</dbReference>
<dbReference type="Gene3D" id="3.30.559.30">
    <property type="entry name" value="Nonribosomal peptide synthetase, condensation domain"/>
    <property type="match status" value="1"/>
</dbReference>
<dbReference type="Pfam" id="PF00668">
    <property type="entry name" value="Condensation"/>
    <property type="match status" value="1"/>
</dbReference>
<dbReference type="EMBL" id="JBHSJB010000025">
    <property type="protein sequence ID" value="MFC5056953.1"/>
    <property type="molecule type" value="Genomic_DNA"/>
</dbReference>
<dbReference type="PROSITE" id="PS00455">
    <property type="entry name" value="AMP_BINDING"/>
    <property type="match status" value="1"/>
</dbReference>
<dbReference type="Pfam" id="PF07993">
    <property type="entry name" value="NAD_binding_4"/>
    <property type="match status" value="1"/>
</dbReference>
<keyword evidence="3" id="KW-0597">Phosphoprotein</keyword>
<dbReference type="Gene3D" id="3.30.300.30">
    <property type="match status" value="2"/>
</dbReference>
<dbReference type="Pfam" id="PF08659">
    <property type="entry name" value="KR"/>
    <property type="match status" value="1"/>
</dbReference>
<dbReference type="SUPFAM" id="SSF51735">
    <property type="entry name" value="NAD(P)-binding Rossmann-fold domains"/>
    <property type="match status" value="3"/>
</dbReference>
<dbReference type="InterPro" id="IPR009081">
    <property type="entry name" value="PP-bd_ACP"/>
</dbReference>
<dbReference type="InterPro" id="IPR020845">
    <property type="entry name" value="AMP-binding_CS"/>
</dbReference>
<proteinExistence type="predicted"/>
<evidence type="ECO:0000256" key="1">
    <source>
        <dbReference type="ARBA" id="ARBA00001957"/>
    </source>
</evidence>
<dbReference type="InterPro" id="IPR023213">
    <property type="entry name" value="CAT-like_dom_sf"/>
</dbReference>
<dbReference type="SMART" id="SM00822">
    <property type="entry name" value="PKS_KR"/>
    <property type="match status" value="1"/>
</dbReference>
<dbReference type="InterPro" id="IPR045851">
    <property type="entry name" value="AMP-bd_C_sf"/>
</dbReference>
<reference evidence="8" key="1">
    <citation type="journal article" date="2019" name="Int. J. Syst. Evol. Microbiol.">
        <title>The Global Catalogue of Microorganisms (GCM) 10K type strain sequencing project: providing services to taxonomists for standard genome sequencing and annotation.</title>
        <authorList>
            <consortium name="The Broad Institute Genomics Platform"/>
            <consortium name="The Broad Institute Genome Sequencing Center for Infectious Disease"/>
            <person name="Wu L."/>
            <person name="Ma J."/>
        </authorList>
    </citation>
    <scope>NUCLEOTIDE SEQUENCE [LARGE SCALE GENOMIC DNA]</scope>
    <source>
        <strain evidence="8">KCTC 12848</strain>
    </source>
</reference>
<sequence length="2634" mass="279155">MSTPGGSPDRTEALSDVKQELLSRWLSGGRSTREGIPRRSTGPAVEASFAQRRMWFLAQVEPDSPFYNMTMAVRVTGDLDVPALRAALERLVARHESLRTGFDVVDGQPRQVVRPEVELPLTVEEHAGAPVTGDDLGDEVRAWLRARSREVFDLTRAPLARFHLLRVAPDSHVFLLAMHHIIGDGRSLGVLFGELTTLYQAFRAGDGDPLPPVPVQYADFSEWQRRRFGDDGLRDQLGYWRDRLGGEPPRLRLPTDRPRPDRQTFRGAGCRFAVPRPVADRLRELAHEADATPYMALLAAFKVLLHRYTGQTDLVVGSVVEGRDRPETRSVIGLFANTVVLRTDLGGLPTFREVLAEVRRTCLGAYANQDLPFDHLVAELRPERDLGDNPLFQVMFVMQHPPAVGRIGDLDVRVADAGTTSAQFDLTLHCWEAAGRVEGVLTGSLDLFEPGTTARVVGHYESLLTAIAEDAGRPLHELTLMSAAERALVTPEPPPPPVGTGDGGPLLDPLRASAALAPGRDAVLDGGTRLDHRSLWDRAEGFAGRLLAAGVRPGTRVAVDLPLSWRRVAAVLGTLLAGGACVLLDPGHPTAFRQRVAARAGASVVLRADDRPAGALDVLTVDDTWFTSPSPGAVPRYDDADAPALVWARPTGPVVATHGQLAAELRALGERCPLTAADRVLPATGAGPRPELWSVLWALAAGAAVVVPDEPDPGPAALRRLLERRPVTAAHLLPSTLAGLGDTGTWPAVPRLVLTGGEPLPRRVAEHVPAGLHHLFAPVSTPGHLAVHRVRADDARGPDEPVPFDGGASPWCVVDGHGRVVPVGVVGDLAVRTGDGVVPVGGRGRRLADGALVPEWPESGAPLVAGEELPLAELRDALLEHDGIADAEVLVRRTTGGATEPVAYVVPTGPWRPGPLRAAQAAAWPARWAPRALVPVTAIPLTAAGLPDHVALRALPVVDDDLAAGWERLLAERPGVLRAAAVVEETATTAPRLHLDDLGVARPAHGAADAGAGAAPVVDRVEAPGDHEGAPDSISHGGPAPEPTVATLGEALLRAATGAGEVVYVGADGGEDRVRYDELLDEASRVLAGLRAAGLAPGDKAIFQFADNRDFVTAFWACVLGGVVPVPLGVPPGYQEAGSGLARLENAWRSLGRPWLLTDRERAGGVRAAAAARDWGPVRVGVLEELRAGTPDRRWHAASPEDLALLLLTSGSTGVPKAVALRHRNVLGRCAATAAMNGFHAGDVSFNWMPMDHVGGIVMFHVRDVYLGCRQVHAPTQRVLEDPVRWLDLVDRHRATVTWAPNFAYGLVTDRAADFAGRGWDLSCLRFILNAGEAIMARVARGFLAALEPFGLPATAMRPAWGMSETSSAVTYSDAFRLATTSDQDAFVEVGRPVPGTAVRIVDGDDRLVPEGATGRLQVRGPTVTGGYHDNPEQNAASFTADGWFDTGDLGRLRDGALTITGRAKDVVIINGVNHYSHEIEAVVEEAPCVERSFTAACTVRDGTSTTDQLAIFFHPRPGFDERAAVLEVRARVVREIGVNPDHVLPVPREAIPKTEIGKLQRSLLRERFQAGGFEPVVRRVDLLLGRDNTIPHWFHRQVWRPRALSPAGAPAGGWLVFLDRDGLGEAVLGALPDAVRVEAGAGFERVDRGRYRVDPADADHHDRLFASLADDGVEVDGVLHLWSFGGAGFPAPHGVLHLLRALARHPGERRVDVVVAGSGTMAVDPGDAVDADRAAVRGLLKSAAGEAPALRCRRVDLPADDPAGAARALVAELGGGTAEPEVAYRGGRRLVPRLARVPLPVDPPGGSPIRRGGRYLVTGGLGGLGALLCRHLLTAHDARLLVVGRSEVPEPSPALESLRRLGEVRYAAADVTGATALRAAVDAAEAGWGGPLDGVFHLAGRFAEHLVAEGDVALFDEVYAPKAAGARAIGSLLADRTGCLVVCFSSVNGFFGGATVGAYAAANSHLDAFAHAQRARGHDARSIAWSMWDDIGMSAGYQAAELSRARGFQRITAAQGIASLEVALRHDEPYVVVGVDSGNPATRAVVAAPSRPVLALTGYVAGGGVEPSRGEEVLTDRYGGTAVCRVVPRDALPTTGTGEVDREALRRDSRAESHRDDGTPPRTALEREIAEVWCEVLDLERVGVRDGFFDLGGHSLRMTQLAHRVRERLGVELRLAELFREPTVEGMARSVERARDGGAATTPDLLAEAELDPVITAPGPPDLAAARDPRHVVVTGAAGFLGAFLLDELLARTRATVWCLVRADDADRAEAELRAALRRYRLPAEAEVGGRVRAVPADPGAPLLGLGAAEFDRLAREADLVVHAESAANLAAGYESLRGVNAGGTREVLRLAARHRAVPVHHISTPGVLFDRRRPAEVLFEDAQVAPGDVVESGYVRTRWVAEQLDRTARSRGLPVSVYRPARVGGDSRTGAGSPDASLWQSLAACAELGVVPEVEPGAGVDLVPVDHVARVVVWLALNQDSPGGSYHLAPTAPVPLELVVERLRAAGYRLTEVPYADWVARMSTGGGGANGAGANGSGTNGHAANGAGANGSRASVATLLDVAADGMPAFGGVRLDCRNTTAALAGSGLSCPVVDASVLDRYLRHFIDTGALVPPVRDTQTTKSGEPHHGVQ</sequence>
<dbReference type="CDD" id="cd19531">
    <property type="entry name" value="LCL_NRPS-like"/>
    <property type="match status" value="1"/>
</dbReference>
<dbReference type="PANTHER" id="PTHR45527">
    <property type="entry name" value="NONRIBOSOMAL PEPTIDE SYNTHETASE"/>
    <property type="match status" value="1"/>
</dbReference>
<dbReference type="RefSeq" id="WP_344039152.1">
    <property type="nucleotide sequence ID" value="NZ_BAAAKE010000014.1"/>
</dbReference>
<feature type="domain" description="Carrier" evidence="6">
    <location>
        <begin position="2121"/>
        <end position="2196"/>
    </location>
</feature>
<dbReference type="NCBIfam" id="TIGR01746">
    <property type="entry name" value="Thioester-redct"/>
    <property type="match status" value="1"/>
</dbReference>
<dbReference type="PANTHER" id="PTHR45527:SF1">
    <property type="entry name" value="FATTY ACID SYNTHASE"/>
    <property type="match status" value="1"/>
</dbReference>
<keyword evidence="2" id="KW-0596">Phosphopantetheine</keyword>
<dbReference type="Proteomes" id="UP001595833">
    <property type="component" value="Unassembled WGS sequence"/>
</dbReference>
<feature type="compositionally biased region" description="Basic and acidic residues" evidence="5">
    <location>
        <begin position="2100"/>
        <end position="2124"/>
    </location>
</feature>
<dbReference type="Gene3D" id="3.40.50.12780">
    <property type="entry name" value="N-terminal domain of ligase-like"/>
    <property type="match status" value="2"/>
</dbReference>
<dbReference type="InterPro" id="IPR057326">
    <property type="entry name" value="KR_dom"/>
</dbReference>
<evidence type="ECO:0000313" key="8">
    <source>
        <dbReference type="Proteomes" id="UP001595833"/>
    </source>
</evidence>
<accession>A0ABV9Y407</accession>
<comment type="caution">
    <text evidence="7">The sequence shown here is derived from an EMBL/GenBank/DDBJ whole genome shotgun (WGS) entry which is preliminary data.</text>
</comment>
<evidence type="ECO:0000256" key="2">
    <source>
        <dbReference type="ARBA" id="ARBA00022450"/>
    </source>
</evidence>
<dbReference type="CDD" id="cd05906">
    <property type="entry name" value="A_NRPS_TubE_like"/>
    <property type="match status" value="1"/>
</dbReference>
<dbReference type="SUPFAM" id="SSF52777">
    <property type="entry name" value="CoA-dependent acyltransferases"/>
    <property type="match status" value="2"/>
</dbReference>
<evidence type="ECO:0000256" key="4">
    <source>
        <dbReference type="ARBA" id="ARBA00022598"/>
    </source>
</evidence>
<gene>
    <name evidence="7" type="ORF">ACFPFM_24800</name>
</gene>
<evidence type="ECO:0000256" key="3">
    <source>
        <dbReference type="ARBA" id="ARBA00022553"/>
    </source>
</evidence>
<dbReference type="SUPFAM" id="SSF47336">
    <property type="entry name" value="ACP-like"/>
    <property type="match status" value="1"/>
</dbReference>
<organism evidence="7 8">
    <name type="scientific">Saccharothrix xinjiangensis</name>
    <dbReference type="NCBI Taxonomy" id="204798"/>
    <lineage>
        <taxon>Bacteria</taxon>
        <taxon>Bacillati</taxon>
        <taxon>Actinomycetota</taxon>
        <taxon>Actinomycetes</taxon>
        <taxon>Pseudonocardiales</taxon>
        <taxon>Pseudonocardiaceae</taxon>
        <taxon>Saccharothrix</taxon>
    </lineage>
</organism>
<dbReference type="SMART" id="SM00823">
    <property type="entry name" value="PKS_PP"/>
    <property type="match status" value="1"/>
</dbReference>
<dbReference type="CDD" id="cd08953">
    <property type="entry name" value="KR_2_SDR_x"/>
    <property type="match status" value="1"/>
</dbReference>
<dbReference type="InterPro" id="IPR006162">
    <property type="entry name" value="Ppantetheine_attach_site"/>
</dbReference>